<evidence type="ECO:0000313" key="1">
    <source>
        <dbReference type="EMBL" id="CNK89795.1"/>
    </source>
</evidence>
<name>A0A0T9TLD6_YERAE</name>
<dbReference type="AlphaFoldDB" id="A0A0T9TLD6"/>
<accession>A0A0T9TLD6</accession>
<reference evidence="2" key="1">
    <citation type="submission" date="2015-03" db="EMBL/GenBank/DDBJ databases">
        <authorList>
            <consortium name="Pathogen Informatics"/>
        </authorList>
    </citation>
    <scope>NUCLEOTIDE SEQUENCE [LARGE SCALE GENOMIC DNA]</scope>
    <source>
        <strain evidence="2">IP27925</strain>
    </source>
</reference>
<sequence>MEMELKNPKEALHEVNIILERMTMDDSLTEIANHRFSF</sequence>
<proteinExistence type="predicted"/>
<protein>
    <submittedName>
        <fullName evidence="1">Uncharacterized protein</fullName>
    </submittedName>
</protein>
<dbReference type="EMBL" id="CQEM01000004">
    <property type="protein sequence ID" value="CNK89795.1"/>
    <property type="molecule type" value="Genomic_DNA"/>
</dbReference>
<evidence type="ECO:0000313" key="2">
    <source>
        <dbReference type="Proteomes" id="UP000040088"/>
    </source>
</evidence>
<organism evidence="1 2">
    <name type="scientific">Yersinia aleksiciae</name>
    <dbReference type="NCBI Taxonomy" id="263819"/>
    <lineage>
        <taxon>Bacteria</taxon>
        <taxon>Pseudomonadati</taxon>
        <taxon>Pseudomonadota</taxon>
        <taxon>Gammaproteobacteria</taxon>
        <taxon>Enterobacterales</taxon>
        <taxon>Yersiniaceae</taxon>
        <taxon>Yersinia</taxon>
    </lineage>
</organism>
<gene>
    <name evidence="1" type="ORF">ERS008460_01225</name>
</gene>
<dbReference type="Proteomes" id="UP000040088">
    <property type="component" value="Unassembled WGS sequence"/>
</dbReference>